<gene>
    <name evidence="2" type="ORF">NEZAVI_LOCUS15958</name>
</gene>
<dbReference type="CDD" id="cd09276">
    <property type="entry name" value="Rnase_HI_RT_non_LTR"/>
    <property type="match status" value="1"/>
</dbReference>
<dbReference type="InterPro" id="IPR049391">
    <property type="entry name" value="FAS_pseudo-KR"/>
</dbReference>
<evidence type="ECO:0000259" key="1">
    <source>
        <dbReference type="SMART" id="SM00829"/>
    </source>
</evidence>
<dbReference type="GO" id="GO:0004312">
    <property type="term" value="F:fatty acid synthase activity"/>
    <property type="evidence" value="ECO:0007669"/>
    <property type="project" value="TreeGrafter"/>
</dbReference>
<organism evidence="2 3">
    <name type="scientific">Nezara viridula</name>
    <name type="common">Southern green stink bug</name>
    <name type="synonym">Cimex viridulus</name>
    <dbReference type="NCBI Taxonomy" id="85310"/>
    <lineage>
        <taxon>Eukaryota</taxon>
        <taxon>Metazoa</taxon>
        <taxon>Ecdysozoa</taxon>
        <taxon>Arthropoda</taxon>
        <taxon>Hexapoda</taxon>
        <taxon>Insecta</taxon>
        <taxon>Pterygota</taxon>
        <taxon>Neoptera</taxon>
        <taxon>Paraneoptera</taxon>
        <taxon>Hemiptera</taxon>
        <taxon>Heteroptera</taxon>
        <taxon>Panheteroptera</taxon>
        <taxon>Pentatomomorpha</taxon>
        <taxon>Pentatomoidea</taxon>
        <taxon>Pentatomidae</taxon>
        <taxon>Pentatominae</taxon>
        <taxon>Nezara</taxon>
    </lineage>
</organism>
<name>A0A9P0MY26_NEZVI</name>
<reference evidence="2" key="1">
    <citation type="submission" date="2022-01" db="EMBL/GenBank/DDBJ databases">
        <authorList>
            <person name="King R."/>
        </authorList>
    </citation>
    <scope>NUCLEOTIDE SEQUENCE</scope>
</reference>
<accession>A0A9P0MY26</accession>
<dbReference type="OrthoDB" id="329835at2759"/>
<protein>
    <recommendedName>
        <fullName evidence="1">Enoyl reductase (ER) domain-containing protein</fullName>
    </recommendedName>
</protein>
<keyword evidence="3" id="KW-1185">Reference proteome</keyword>
<dbReference type="CDD" id="cd05195">
    <property type="entry name" value="enoyl_red"/>
    <property type="match status" value="1"/>
</dbReference>
<dbReference type="InterPro" id="IPR036397">
    <property type="entry name" value="RNaseH_sf"/>
</dbReference>
<dbReference type="Gene3D" id="3.40.50.720">
    <property type="entry name" value="NAD(P)-binding Rossmann-like Domain"/>
    <property type="match status" value="1"/>
</dbReference>
<dbReference type="InterPro" id="IPR012337">
    <property type="entry name" value="RNaseH-like_sf"/>
</dbReference>
<dbReference type="GO" id="GO:0016491">
    <property type="term" value="F:oxidoreductase activity"/>
    <property type="evidence" value="ECO:0007669"/>
    <property type="project" value="InterPro"/>
</dbReference>
<evidence type="ECO:0000313" key="3">
    <source>
        <dbReference type="Proteomes" id="UP001152798"/>
    </source>
</evidence>
<dbReference type="SMART" id="SM00829">
    <property type="entry name" value="PKS_ER"/>
    <property type="match status" value="1"/>
</dbReference>
<dbReference type="EMBL" id="CAKMRH010000017">
    <property type="protein sequence ID" value="CAH1408431.1"/>
    <property type="molecule type" value="Genomic_DNA"/>
</dbReference>
<dbReference type="InterPro" id="IPR013149">
    <property type="entry name" value="ADH-like_C"/>
</dbReference>
<dbReference type="PANTHER" id="PTHR43775">
    <property type="entry name" value="FATTY ACID SYNTHASE"/>
    <property type="match status" value="1"/>
</dbReference>
<dbReference type="SUPFAM" id="SSF51735">
    <property type="entry name" value="NAD(P)-binding Rossmann-fold domains"/>
    <property type="match status" value="1"/>
</dbReference>
<proteinExistence type="predicted"/>
<dbReference type="AlphaFoldDB" id="A0A9P0MY26"/>
<dbReference type="GO" id="GO:0006633">
    <property type="term" value="P:fatty acid biosynthetic process"/>
    <property type="evidence" value="ECO:0007669"/>
    <property type="project" value="TreeGrafter"/>
</dbReference>
<dbReference type="Gene3D" id="3.90.180.10">
    <property type="entry name" value="Medium-chain alcohol dehydrogenases, catalytic domain"/>
    <property type="match status" value="2"/>
</dbReference>
<dbReference type="InterPro" id="IPR050091">
    <property type="entry name" value="PKS_NRPS_Biosynth_Enz"/>
</dbReference>
<dbReference type="Gene3D" id="3.30.420.10">
    <property type="entry name" value="Ribonuclease H-like superfamily/Ribonuclease H"/>
    <property type="match status" value="1"/>
</dbReference>
<comment type="caution">
    <text evidence="2">The sequence shown here is derived from an EMBL/GenBank/DDBJ whole genome shotgun (WGS) entry which is preliminary data.</text>
</comment>
<dbReference type="InterPro" id="IPR036291">
    <property type="entry name" value="NAD(P)-bd_dom_sf"/>
</dbReference>
<feature type="domain" description="Enoyl reductase (ER)" evidence="1">
    <location>
        <begin position="176"/>
        <end position="574"/>
    </location>
</feature>
<sequence length="574" mass="64447">MILEEFLLRVAPVYGRWLFNLPKPFSTFQKLVFYVELGFRKKWEAGANKAETGTTSVFTVSDEDYSWIVPSQNALKSKECTKVIFLGPFEEQNGVLGFVNCIRKESEGQKAKCVLLLDNSIPEFQLENTFYKEQLAKDLAINIVKNGKWGTYRHFKIEEVTRKPAFHVFTNLLTRGDLSSLNWIQGPITDLNGDDKVVIQFTALNFRDVMLATGKLAAEVIVTDRKAQSCVIGFEFGGIDKNGKRVIGISQSGALSSIVAAHRNLTWDIPDNWTMEDAVTVPVVYATVSCKRTRVDQTHRVTRLAFAREHSHWTMDEWSADQSAVLFIDSQAAILAVTSTNECLSSAILECKSLLSNLTHRGTNVVLQWIPSHCGIPGNVEADILAKRGTDLPQPIHPKPYDSIRRMVKMVVKEEIRKVHFGKVEGKRYEWLKDNPIPAELPRRDAVLYAFIERGKIKKGNTILIHSGTGGVGQAAIHVALFKGCTVFTTVGTQEKRDFIKKHFPQIKESHIGNSRDTTFEQMIMRETNGRGVDMVLNSLAEDKLLASVRCLAKGGQFLEIGKFDLSRNNPLDQ</sequence>
<dbReference type="PANTHER" id="PTHR43775:SF23">
    <property type="entry name" value="FATTY ACID SYNTHASE 3"/>
    <property type="match status" value="1"/>
</dbReference>
<dbReference type="SUPFAM" id="SSF50129">
    <property type="entry name" value="GroES-like"/>
    <property type="match status" value="1"/>
</dbReference>
<dbReference type="Proteomes" id="UP001152798">
    <property type="component" value="Unassembled WGS sequence"/>
</dbReference>
<dbReference type="Pfam" id="PF00107">
    <property type="entry name" value="ADH_zinc_N"/>
    <property type="match status" value="1"/>
</dbReference>
<dbReference type="InterPro" id="IPR011032">
    <property type="entry name" value="GroES-like_sf"/>
</dbReference>
<dbReference type="SUPFAM" id="SSF53098">
    <property type="entry name" value="Ribonuclease H-like"/>
    <property type="match status" value="1"/>
</dbReference>
<dbReference type="Pfam" id="PF21149">
    <property type="entry name" value="FAS_pseudo-KR"/>
    <property type="match status" value="1"/>
</dbReference>
<dbReference type="InterPro" id="IPR020843">
    <property type="entry name" value="ER"/>
</dbReference>
<evidence type="ECO:0000313" key="2">
    <source>
        <dbReference type="EMBL" id="CAH1408431.1"/>
    </source>
</evidence>
<dbReference type="GO" id="GO:0003676">
    <property type="term" value="F:nucleic acid binding"/>
    <property type="evidence" value="ECO:0007669"/>
    <property type="project" value="InterPro"/>
</dbReference>